<gene>
    <name evidence="5" type="ORF">H9642_00115</name>
</gene>
<evidence type="ECO:0000256" key="3">
    <source>
        <dbReference type="ARBA" id="ARBA00023235"/>
    </source>
</evidence>
<dbReference type="PANTHER" id="PTHR11122:SF13">
    <property type="entry name" value="GLUCOSE-6-PHOSPHATE 1-EPIMERASE"/>
    <property type="match status" value="1"/>
</dbReference>
<dbReference type="PANTHER" id="PTHR11122">
    <property type="entry name" value="APOSPORY-ASSOCIATED PROTEIN C-RELATED"/>
    <property type="match status" value="1"/>
</dbReference>
<evidence type="ECO:0000256" key="1">
    <source>
        <dbReference type="ARBA" id="ARBA00001096"/>
    </source>
</evidence>
<evidence type="ECO:0000256" key="2">
    <source>
        <dbReference type="ARBA" id="ARBA00005866"/>
    </source>
</evidence>
<dbReference type="Proteomes" id="UP000611945">
    <property type="component" value="Unassembled WGS sequence"/>
</dbReference>
<keyword evidence="3 4" id="KW-0413">Isomerase</keyword>
<protein>
    <recommendedName>
        <fullName evidence="4">Putative glucose-6-phosphate 1-epimerase</fullName>
        <ecNumber evidence="4">5.1.3.15</ecNumber>
    </recommendedName>
</protein>
<dbReference type="SUPFAM" id="SSF74650">
    <property type="entry name" value="Galactose mutarotase-like"/>
    <property type="match status" value="1"/>
</dbReference>
<dbReference type="PIRSF" id="PIRSF016020">
    <property type="entry name" value="PHexose_mutarotase"/>
    <property type="match status" value="1"/>
</dbReference>
<organism evidence="5 6">
    <name type="scientific">Serpens gallinarum</name>
    <dbReference type="NCBI Taxonomy" id="2763075"/>
    <lineage>
        <taxon>Bacteria</taxon>
        <taxon>Pseudomonadati</taxon>
        <taxon>Pseudomonadota</taxon>
        <taxon>Gammaproteobacteria</taxon>
        <taxon>Pseudomonadales</taxon>
        <taxon>Pseudomonadaceae</taxon>
        <taxon>Pseudomonas</taxon>
    </lineage>
</organism>
<dbReference type="Gene3D" id="2.70.98.10">
    <property type="match status" value="1"/>
</dbReference>
<dbReference type="RefSeq" id="WP_251834386.1">
    <property type="nucleotide sequence ID" value="NZ_JACSQG010000001.1"/>
</dbReference>
<name>A0ABR8TII6_9PSED</name>
<proteinExistence type="inferred from homology"/>
<dbReference type="InterPro" id="IPR008183">
    <property type="entry name" value="Aldose_1/G6P_1-epimerase"/>
</dbReference>
<dbReference type="Pfam" id="PF01263">
    <property type="entry name" value="Aldose_epim"/>
    <property type="match status" value="1"/>
</dbReference>
<dbReference type="EMBL" id="JACSQG010000001">
    <property type="protein sequence ID" value="MBD7975587.1"/>
    <property type="molecule type" value="Genomic_DNA"/>
</dbReference>
<evidence type="ECO:0000256" key="4">
    <source>
        <dbReference type="PIRNR" id="PIRNR016020"/>
    </source>
</evidence>
<dbReference type="InterPro" id="IPR011013">
    <property type="entry name" value="Gal_mutarotase_sf_dom"/>
</dbReference>
<sequence length="300" mass="34039">MTTSIELQQIGDLPCWQITHQGAQLLIAEQGAQVLAYQRDDNPPLIWLSDQAEYHKGQGLRGGVPVCWPWFGALERNPAEVQAMHQGTVPAPAHGLVRTLDWRLQDISEQDGAVIAEFCFDSRDQPLADWPHAVELSLRIRLDQRLHLELTSHNHGPQPVFLSQALHAYFAVSNIHDVQVEGLHGCRYIDTLQNWESRLQQGPLHFTGETDRIYLDVPSQVNIRDPHWHRRIHLQSSGSHSAVVWNPWTEKSRLLSQFAADAWQGMLCIETANVLEDRIELAPGGKHRLTLTLWESSLDI</sequence>
<comment type="caution">
    <text evidence="5">The sequence shown here is derived from an EMBL/GenBank/DDBJ whole genome shotgun (WGS) entry which is preliminary data.</text>
</comment>
<dbReference type="InterPro" id="IPR025532">
    <property type="entry name" value="G6P_1-epimerase"/>
</dbReference>
<keyword evidence="6" id="KW-1185">Reference proteome</keyword>
<reference evidence="5 6" key="1">
    <citation type="submission" date="2020-08" db="EMBL/GenBank/DDBJ databases">
        <title>A Genomic Blueprint of the Chicken Gut Microbiome.</title>
        <authorList>
            <person name="Gilroy R."/>
            <person name="Ravi A."/>
            <person name="Getino M."/>
            <person name="Pursley I."/>
            <person name="Horton D.L."/>
            <person name="Alikhan N.-F."/>
            <person name="Baker D."/>
            <person name="Gharbi K."/>
            <person name="Hall N."/>
            <person name="Watson M."/>
            <person name="Adriaenssens E.M."/>
            <person name="Foster-Nyarko E."/>
            <person name="Jarju S."/>
            <person name="Secka A."/>
            <person name="Antonio M."/>
            <person name="Oren A."/>
            <person name="Chaudhuri R."/>
            <person name="La Ragione R.M."/>
            <person name="Hildebrand F."/>
            <person name="Pallen M.J."/>
        </authorList>
    </citation>
    <scope>NUCLEOTIDE SEQUENCE [LARGE SCALE GENOMIC DNA]</scope>
    <source>
        <strain evidence="5 6">Sa2CUA2</strain>
    </source>
</reference>
<dbReference type="EC" id="5.1.3.15" evidence="4"/>
<comment type="similarity">
    <text evidence="2 4">Belongs to the glucose-6-phosphate 1-epimerase family.</text>
</comment>
<evidence type="ECO:0000313" key="6">
    <source>
        <dbReference type="Proteomes" id="UP000611945"/>
    </source>
</evidence>
<evidence type="ECO:0000313" key="5">
    <source>
        <dbReference type="EMBL" id="MBD7975587.1"/>
    </source>
</evidence>
<comment type="catalytic activity">
    <reaction evidence="1">
        <text>alpha-D-glucose 6-phosphate = beta-D-glucose 6-phosphate</text>
        <dbReference type="Rhea" id="RHEA:16249"/>
        <dbReference type="ChEBI" id="CHEBI:58225"/>
        <dbReference type="ChEBI" id="CHEBI:58247"/>
        <dbReference type="EC" id="5.1.3.15"/>
    </reaction>
</comment>
<accession>A0ABR8TII6</accession>
<dbReference type="CDD" id="cd09020">
    <property type="entry name" value="D-hex-6-P-epi_like"/>
    <property type="match status" value="1"/>
</dbReference>
<dbReference type="InterPro" id="IPR014718">
    <property type="entry name" value="GH-type_carb-bd"/>
</dbReference>